<comment type="similarity">
    <text evidence="2 6">Belongs to the ARPC3 family.</text>
</comment>
<dbReference type="GO" id="GO:0003779">
    <property type="term" value="F:actin binding"/>
    <property type="evidence" value="ECO:0007669"/>
    <property type="project" value="UniProtKB-KW"/>
</dbReference>
<dbReference type="EMBL" id="ALBS01000139">
    <property type="protein sequence ID" value="EJT50017.1"/>
    <property type="molecule type" value="Genomic_DNA"/>
</dbReference>
<dbReference type="GO" id="GO:0030833">
    <property type="term" value="P:regulation of actin filament polymerization"/>
    <property type="evidence" value="ECO:0007669"/>
    <property type="project" value="InterPro"/>
</dbReference>
<keyword evidence="3 6" id="KW-0963">Cytoplasm</keyword>
<sequence length="200" mass="21868">MPAYHSAFNNDPSVQTVGNTGLVPFNATKARGAAPIPADPSQPDIIEEALDLFRANCLFRNFEIKGAADRTLIYLILFISDCIAKLAPTAGRPSPGYGEAGKKLHTLAVDSFALPGEAGFPLNSMYHPPANRNEADMLRSYLTHARTELALRLVDRLYPEEQVLGPDGQPTGQVGPRAAQPSKWWMAFQKRRFMGRSLSS</sequence>
<dbReference type="GO" id="GO:0005885">
    <property type="term" value="C:Arp2/3 protein complex"/>
    <property type="evidence" value="ECO:0007669"/>
    <property type="project" value="UniProtKB-UniRule"/>
</dbReference>
<name>J6F465_TRIAS</name>
<comment type="subcellular location">
    <subcellularLocation>
        <location evidence="1 6">Cytoplasm</location>
        <location evidence="1 6">Cytoskeleton</location>
    </subcellularLocation>
</comment>
<dbReference type="HOGENOM" id="CLU_094365_1_0_1"/>
<evidence type="ECO:0000256" key="4">
    <source>
        <dbReference type="ARBA" id="ARBA00023203"/>
    </source>
</evidence>
<evidence type="ECO:0000313" key="8">
    <source>
        <dbReference type="Proteomes" id="UP000002748"/>
    </source>
</evidence>
<dbReference type="Pfam" id="PF04062">
    <property type="entry name" value="P21-Arc"/>
    <property type="match status" value="1"/>
</dbReference>
<evidence type="ECO:0000256" key="2">
    <source>
        <dbReference type="ARBA" id="ARBA00010856"/>
    </source>
</evidence>
<dbReference type="RefSeq" id="XP_014181233.1">
    <property type="nucleotide sequence ID" value="XM_014325758.1"/>
</dbReference>
<reference evidence="7 8" key="1">
    <citation type="journal article" date="2012" name="Eukaryot. Cell">
        <title>Draft genome sequence of CBS 2479, the standard type strain of Trichosporon asahii.</title>
        <authorList>
            <person name="Yang R.Y."/>
            <person name="Li H.T."/>
            <person name="Zhu H."/>
            <person name="Zhou G.P."/>
            <person name="Wang M."/>
            <person name="Wang L."/>
        </authorList>
    </citation>
    <scope>NUCLEOTIDE SEQUENCE [LARGE SCALE GENOMIC DNA]</scope>
    <source>
        <strain evidence="8">ATCC 90039 / CBS 2479 / JCM 2466 / KCTC 7840 / NCYC 2677 / UAMH 7654</strain>
    </source>
</reference>
<keyword evidence="4 6" id="KW-0009">Actin-binding</keyword>
<dbReference type="GeneID" id="25984372"/>
<organism evidence="7 8">
    <name type="scientific">Trichosporon asahii var. asahii (strain ATCC 90039 / CBS 2479 / JCM 2466 / KCTC 7840 / NBRC 103889/ NCYC 2677 / UAMH 7654)</name>
    <name type="common">Yeast</name>
    <dbReference type="NCBI Taxonomy" id="1186058"/>
    <lineage>
        <taxon>Eukaryota</taxon>
        <taxon>Fungi</taxon>
        <taxon>Dikarya</taxon>
        <taxon>Basidiomycota</taxon>
        <taxon>Agaricomycotina</taxon>
        <taxon>Tremellomycetes</taxon>
        <taxon>Trichosporonales</taxon>
        <taxon>Trichosporonaceae</taxon>
        <taxon>Trichosporon</taxon>
    </lineage>
</organism>
<dbReference type="Gene3D" id="1.10.1760.10">
    <property type="entry name" value="Actin-related protein 2/3 complex subunit 3"/>
    <property type="match status" value="1"/>
</dbReference>
<dbReference type="KEGG" id="tasa:A1Q1_00858"/>
<comment type="function">
    <text evidence="6">Functions as component of the Arp2/3 complex which is involved in regulation of actin polymerization and together with an activating nucleation-promoting factor (NPF) mediates the formation of branched actin networks.</text>
</comment>
<dbReference type="Proteomes" id="UP000002748">
    <property type="component" value="Unassembled WGS sequence"/>
</dbReference>
<gene>
    <name evidence="7" type="ORF">A1Q1_00858</name>
</gene>
<comment type="subunit">
    <text evidence="6">Component of the Arp2/3 complex.</text>
</comment>
<evidence type="ECO:0000256" key="6">
    <source>
        <dbReference type="PIRNR" id="PIRNR016315"/>
    </source>
</evidence>
<dbReference type="VEuPathDB" id="FungiDB:A1Q1_00858"/>
<dbReference type="PIRSF" id="PIRSF016315">
    <property type="entry name" value="ARP2/3_P21-Arc"/>
    <property type="match status" value="1"/>
</dbReference>
<protein>
    <recommendedName>
        <fullName evidence="6">Actin-related protein 2/3 complex subunit 3</fullName>
    </recommendedName>
</protein>
<dbReference type="AlphaFoldDB" id="J6F465"/>
<evidence type="ECO:0000256" key="3">
    <source>
        <dbReference type="ARBA" id="ARBA00022490"/>
    </source>
</evidence>
<dbReference type="InterPro" id="IPR036753">
    <property type="entry name" value="ARPC3_sf"/>
</dbReference>
<accession>J6F465</accession>
<dbReference type="OrthoDB" id="200404at2759"/>
<keyword evidence="5 6" id="KW-0206">Cytoskeleton</keyword>
<dbReference type="InterPro" id="IPR007204">
    <property type="entry name" value="ARPC3"/>
</dbReference>
<proteinExistence type="inferred from homology"/>
<evidence type="ECO:0000313" key="7">
    <source>
        <dbReference type="EMBL" id="EJT50017.1"/>
    </source>
</evidence>
<dbReference type="GO" id="GO:0034314">
    <property type="term" value="P:Arp2/3 complex-mediated actin nucleation"/>
    <property type="evidence" value="ECO:0007669"/>
    <property type="project" value="UniProtKB-UniRule"/>
</dbReference>
<evidence type="ECO:0000256" key="5">
    <source>
        <dbReference type="ARBA" id="ARBA00023212"/>
    </source>
</evidence>
<dbReference type="PANTHER" id="PTHR12391">
    <property type="entry name" value="ARP2/3 COMPLEX 21 KD SUBUNIT"/>
    <property type="match status" value="1"/>
</dbReference>
<evidence type="ECO:0000256" key="1">
    <source>
        <dbReference type="ARBA" id="ARBA00004245"/>
    </source>
</evidence>
<comment type="caution">
    <text evidence="7">The sequence shown here is derived from an EMBL/GenBank/DDBJ whole genome shotgun (WGS) entry which is preliminary data.</text>
</comment>
<dbReference type="SUPFAM" id="SSF69060">
    <property type="entry name" value="Arp2/3 complex 21 kDa subunit ARPC3"/>
    <property type="match status" value="1"/>
</dbReference>